<dbReference type="Proteomes" id="UP000186176">
    <property type="component" value="Unassembled WGS sequence"/>
</dbReference>
<feature type="region of interest" description="Disordered" evidence="2">
    <location>
        <begin position="539"/>
        <end position="560"/>
    </location>
</feature>
<feature type="compositionally biased region" description="Basic and acidic residues" evidence="2">
    <location>
        <begin position="359"/>
        <end position="372"/>
    </location>
</feature>
<dbReference type="AlphaFoldDB" id="A0A1J4MMF5"/>
<evidence type="ECO:0000313" key="3">
    <source>
        <dbReference type="EMBL" id="OII75450.1"/>
    </source>
</evidence>
<evidence type="ECO:0000256" key="2">
    <source>
        <dbReference type="SAM" id="MobiDB-lite"/>
    </source>
</evidence>
<dbReference type="GeneID" id="39978762"/>
<organism evidence="3 4">
    <name type="scientific">Cryptosporidium ubiquitum</name>
    <dbReference type="NCBI Taxonomy" id="857276"/>
    <lineage>
        <taxon>Eukaryota</taxon>
        <taxon>Sar</taxon>
        <taxon>Alveolata</taxon>
        <taxon>Apicomplexa</taxon>
        <taxon>Conoidasida</taxon>
        <taxon>Coccidia</taxon>
        <taxon>Eucoccidiorida</taxon>
        <taxon>Eimeriorina</taxon>
        <taxon>Cryptosporidiidae</taxon>
        <taxon>Cryptosporidium</taxon>
    </lineage>
</organism>
<keyword evidence="4" id="KW-1185">Reference proteome</keyword>
<name>A0A1J4MMF5_9CRYT</name>
<feature type="compositionally biased region" description="Basic and acidic residues" evidence="2">
    <location>
        <begin position="336"/>
        <end position="347"/>
    </location>
</feature>
<feature type="compositionally biased region" description="Low complexity" evidence="2">
    <location>
        <begin position="518"/>
        <end position="527"/>
    </location>
</feature>
<dbReference type="VEuPathDB" id="CryptoDB:cubi_01971"/>
<proteinExistence type="predicted"/>
<evidence type="ECO:0000313" key="4">
    <source>
        <dbReference type="Proteomes" id="UP000186176"/>
    </source>
</evidence>
<sequence length="592" mass="68460">MSNRYGTEKREGQIGNEEFDYEKYMYEQRRIEEDLDNIEDEKMSRKGLLMNIKMYDDSMKEMEIIKDRLELWKESLEGLNESIGRDALYVKEIAIKVVERKVEEVMSERKIILKKMMDKLENFTNVIKTSMDCMSNSIIDFEKKVYNSQENGDYLAFDYKSNNRICKSYYQLCQRLKEYLRNISPYFKDNFELDFGLNMEMNMGLGIDLNQKISGTHINHRTQVGNNSNRFECENSELKSIILEESKLLREPVILLINPKRMQTINLRNKINRPDLEEILSSSVTLNSSNDSFSSKQESDLCNNHHFNMKNGNYTLNGRGCESKHVLGSNTSTGVKFEEEKEQKQEQVQEQEQQLNKMQKQEQKQDQTRERGSGCSDEENGHFDTDVSISIKRVKHKLGCRGLKDRSRSKSRSKSKSNSRCKSRSISEPRMAFKKESELKINKIRGLVSELESELGSQSETESRIYIKKGKSNGKGKIRGRSGNSVVSKNLIEEKSISKNKPKTKPDSQNARFKKKGSYSSSNSSFSPLSNLEYDSDSNFGSVSDSSSGSEMNLNGKSRKSKIKLRELIKDYSNLYAEYIVSKNLSKINTYY</sequence>
<evidence type="ECO:0000256" key="1">
    <source>
        <dbReference type="SAM" id="Coils"/>
    </source>
</evidence>
<reference evidence="3 4" key="1">
    <citation type="submission" date="2016-10" db="EMBL/GenBank/DDBJ databases">
        <title>Reductive evolution of mitochondrial metabolism and differential evolution of invasion-related proteins in Cryptosporidium.</title>
        <authorList>
            <person name="Liu S."/>
            <person name="Roellig D.M."/>
            <person name="Guo Y."/>
            <person name="Li N."/>
            <person name="Frace M.A."/>
            <person name="Tang K."/>
            <person name="Zhang L."/>
            <person name="Feng Y."/>
            <person name="Xiao L."/>
        </authorList>
    </citation>
    <scope>NUCLEOTIDE SEQUENCE [LARGE SCALE GENOMIC DNA]</scope>
    <source>
        <strain evidence="3">39726</strain>
    </source>
</reference>
<dbReference type="RefSeq" id="XP_028876457.1">
    <property type="nucleotide sequence ID" value="XM_029018983.1"/>
</dbReference>
<dbReference type="OrthoDB" id="343848at2759"/>
<comment type="caution">
    <text evidence="3">The sequence shown here is derived from an EMBL/GenBank/DDBJ whole genome shotgun (WGS) entry which is preliminary data.</text>
</comment>
<keyword evidence="1" id="KW-0175">Coiled coil</keyword>
<feature type="region of interest" description="Disordered" evidence="2">
    <location>
        <begin position="325"/>
        <end position="430"/>
    </location>
</feature>
<dbReference type="EMBL" id="LRBP01000001">
    <property type="protein sequence ID" value="OII75450.1"/>
    <property type="molecule type" value="Genomic_DNA"/>
</dbReference>
<accession>A0A1J4MMF5</accession>
<feature type="compositionally biased region" description="Low complexity" evidence="2">
    <location>
        <begin position="348"/>
        <end position="358"/>
    </location>
</feature>
<feature type="compositionally biased region" description="Low complexity" evidence="2">
    <location>
        <begin position="539"/>
        <end position="550"/>
    </location>
</feature>
<feature type="compositionally biased region" description="Basic residues" evidence="2">
    <location>
        <begin position="466"/>
        <end position="480"/>
    </location>
</feature>
<feature type="compositionally biased region" description="Basic residues" evidence="2">
    <location>
        <begin position="409"/>
        <end position="423"/>
    </location>
</feature>
<feature type="region of interest" description="Disordered" evidence="2">
    <location>
        <begin position="466"/>
        <end position="527"/>
    </location>
</feature>
<gene>
    <name evidence="3" type="ORF">cubi_01971</name>
</gene>
<protein>
    <submittedName>
        <fullName evidence="3">Uncharacterized protein</fullName>
    </submittedName>
</protein>
<feature type="coiled-coil region" evidence="1">
    <location>
        <begin position="21"/>
        <end position="82"/>
    </location>
</feature>